<reference evidence="9" key="1">
    <citation type="journal article" date="2016" name="Nat. Commun.">
        <title>The channel catfish genome sequence provides insights into the evolution of scale formation in teleosts.</title>
        <authorList>
            <person name="Liu Z."/>
            <person name="Liu S."/>
            <person name="Yao J."/>
            <person name="Bao L."/>
            <person name="Zhang J."/>
            <person name="Li Y."/>
            <person name="Jiang C."/>
            <person name="Sun L."/>
            <person name="Wang R."/>
            <person name="Zhang Y."/>
            <person name="Zhou T."/>
            <person name="Zeng Q."/>
            <person name="Fu Q."/>
            <person name="Gao S."/>
            <person name="Li N."/>
            <person name="Koren S."/>
            <person name="Jiang Y."/>
            <person name="Zimin A."/>
            <person name="Xu P."/>
            <person name="Phillippy A.M."/>
            <person name="Geng X."/>
            <person name="Song L."/>
            <person name="Sun F."/>
            <person name="Li C."/>
            <person name="Wang X."/>
            <person name="Chen A."/>
            <person name="Jin Y."/>
            <person name="Yuan Z."/>
            <person name="Yang Y."/>
            <person name="Tan S."/>
            <person name="Peatman E."/>
            <person name="Lu J."/>
            <person name="Qin Z."/>
            <person name="Dunham R."/>
            <person name="Li Z."/>
            <person name="Sonstegard T."/>
            <person name="Feng J."/>
            <person name="Danzmann R.G."/>
            <person name="Schroeder S."/>
            <person name="Scheffler B."/>
            <person name="Duke M.V."/>
            <person name="Ballard L."/>
            <person name="Kucuktas H."/>
            <person name="Kaltenboeck L."/>
            <person name="Liu H."/>
            <person name="Armbruster J."/>
            <person name="Xie Y."/>
            <person name="Kirby M.L."/>
            <person name="Tian Y."/>
            <person name="Flanagan M.E."/>
            <person name="Mu W."/>
            <person name="Waldbieser G.C."/>
        </authorList>
    </citation>
    <scope>NUCLEOTIDE SEQUENCE [LARGE SCALE GENOMIC DNA]</scope>
    <source>
        <strain evidence="9">SDA103</strain>
    </source>
</reference>
<dbReference type="InterPro" id="IPR007110">
    <property type="entry name" value="Ig-like_dom"/>
</dbReference>
<name>A0A2D0Q717_ICTPU</name>
<dbReference type="RefSeq" id="XP_017313511.1">
    <property type="nucleotide sequence ID" value="XM_017458022.3"/>
</dbReference>
<evidence type="ECO:0000256" key="1">
    <source>
        <dbReference type="ARBA" id="ARBA00004479"/>
    </source>
</evidence>
<evidence type="ECO:0000256" key="7">
    <source>
        <dbReference type="ARBA" id="ARBA00023319"/>
    </source>
</evidence>
<evidence type="ECO:0000256" key="4">
    <source>
        <dbReference type="ARBA" id="ARBA00022989"/>
    </source>
</evidence>
<dbReference type="InterPro" id="IPR003599">
    <property type="entry name" value="Ig_sub"/>
</dbReference>
<proteinExistence type="predicted"/>
<feature type="domain" description="Ig-like" evidence="8">
    <location>
        <begin position="144"/>
        <end position="232"/>
    </location>
</feature>
<dbReference type="InterPro" id="IPR013106">
    <property type="entry name" value="Ig_V-set"/>
</dbReference>
<evidence type="ECO:0000313" key="10">
    <source>
        <dbReference type="RefSeq" id="XP_017313511.1"/>
    </source>
</evidence>
<evidence type="ECO:0000256" key="6">
    <source>
        <dbReference type="ARBA" id="ARBA00023157"/>
    </source>
</evidence>
<keyword evidence="2" id="KW-0812">Transmembrane</keyword>
<comment type="subcellular location">
    <subcellularLocation>
        <location evidence="1">Membrane</location>
        <topology evidence="1">Single-pass type I membrane protein</topology>
    </subcellularLocation>
</comment>
<dbReference type="InterPro" id="IPR013783">
    <property type="entry name" value="Ig-like_fold"/>
</dbReference>
<dbReference type="Proteomes" id="UP000221080">
    <property type="component" value="Chromosome 26"/>
</dbReference>
<dbReference type="FunFam" id="2.60.40.10:FF:000095">
    <property type="entry name" value="immunoglobulin superfamily member 11 isoform X1"/>
    <property type="match status" value="1"/>
</dbReference>
<keyword evidence="9" id="KW-1185">Reference proteome</keyword>
<dbReference type="PANTHER" id="PTHR44969">
    <property type="entry name" value="CELL SURFACE A33 ANTIGEN"/>
    <property type="match status" value="1"/>
</dbReference>
<gene>
    <name evidence="10" type="primary">LOC108258955</name>
</gene>
<evidence type="ECO:0000256" key="5">
    <source>
        <dbReference type="ARBA" id="ARBA00023136"/>
    </source>
</evidence>
<keyword evidence="6" id="KW-1015">Disulfide bond</keyword>
<dbReference type="OrthoDB" id="8825892at2759"/>
<dbReference type="Pfam" id="PF13927">
    <property type="entry name" value="Ig_3"/>
    <property type="match status" value="1"/>
</dbReference>
<keyword evidence="4" id="KW-1133">Transmembrane helix</keyword>
<accession>A0A2D0Q717</accession>
<feature type="domain" description="Ig-like" evidence="8">
    <location>
        <begin position="16"/>
        <end position="136"/>
    </location>
</feature>
<evidence type="ECO:0000256" key="2">
    <source>
        <dbReference type="ARBA" id="ARBA00022692"/>
    </source>
</evidence>
<protein>
    <submittedName>
        <fullName evidence="10">Cell surface A33 antigen isoform X1</fullName>
    </submittedName>
</protein>
<dbReference type="SMART" id="SM00406">
    <property type="entry name" value="IGv"/>
    <property type="match status" value="1"/>
</dbReference>
<organism evidence="9 10">
    <name type="scientific">Ictalurus punctatus</name>
    <name type="common">Channel catfish</name>
    <name type="synonym">Silurus punctatus</name>
    <dbReference type="NCBI Taxonomy" id="7998"/>
    <lineage>
        <taxon>Eukaryota</taxon>
        <taxon>Metazoa</taxon>
        <taxon>Chordata</taxon>
        <taxon>Craniata</taxon>
        <taxon>Vertebrata</taxon>
        <taxon>Euteleostomi</taxon>
        <taxon>Actinopterygii</taxon>
        <taxon>Neopterygii</taxon>
        <taxon>Teleostei</taxon>
        <taxon>Ostariophysi</taxon>
        <taxon>Siluriformes</taxon>
        <taxon>Ictaluridae</taxon>
        <taxon>Ictalurus</taxon>
    </lineage>
</organism>
<dbReference type="Pfam" id="PF07686">
    <property type="entry name" value="V-set"/>
    <property type="match status" value="1"/>
</dbReference>
<keyword evidence="7" id="KW-0393">Immunoglobulin domain</keyword>
<evidence type="ECO:0000256" key="3">
    <source>
        <dbReference type="ARBA" id="ARBA00022729"/>
    </source>
</evidence>
<dbReference type="Gene3D" id="2.60.40.10">
    <property type="entry name" value="Immunoglobulins"/>
    <property type="match status" value="2"/>
</dbReference>
<keyword evidence="5" id="KW-0472">Membrane</keyword>
<dbReference type="PROSITE" id="PS50835">
    <property type="entry name" value="IG_LIKE"/>
    <property type="match status" value="2"/>
</dbReference>
<evidence type="ECO:0000313" key="9">
    <source>
        <dbReference type="Proteomes" id="UP000221080"/>
    </source>
</evidence>
<dbReference type="SMART" id="SM00408">
    <property type="entry name" value="IGc2"/>
    <property type="match status" value="1"/>
</dbReference>
<reference evidence="10" key="2">
    <citation type="submission" date="2025-08" db="UniProtKB">
        <authorList>
            <consortium name="RefSeq"/>
        </authorList>
    </citation>
    <scope>IDENTIFICATION</scope>
    <source>
        <tissue evidence="10">Blood</tissue>
    </source>
</reference>
<dbReference type="PANTHER" id="PTHR44969:SF1">
    <property type="entry name" value="CELL SURFACE A33 ANTIGEN"/>
    <property type="match status" value="1"/>
</dbReference>
<dbReference type="InterPro" id="IPR003598">
    <property type="entry name" value="Ig_sub2"/>
</dbReference>
<dbReference type="GeneID" id="108258955"/>
<dbReference type="InterPro" id="IPR036179">
    <property type="entry name" value="Ig-like_dom_sf"/>
</dbReference>
<dbReference type="GO" id="GO:0005886">
    <property type="term" value="C:plasma membrane"/>
    <property type="evidence" value="ECO:0007669"/>
    <property type="project" value="InterPro"/>
</dbReference>
<dbReference type="SUPFAM" id="SSF48726">
    <property type="entry name" value="Immunoglobulin"/>
    <property type="match status" value="2"/>
</dbReference>
<keyword evidence="3" id="KW-0732">Signal</keyword>
<sequence length="273" mass="30521">MIVKIYSLYAVIHLTSSLTVDIPLQSYEFARGGTGTIPCNFKPQKADNPSIIISWTANPDNPADSEIDILRYYHFSSTTDNVDVSDEYTNRASLQVDIVKGWANLMLSSLTSKDSRVYQCDVKIPKDTQGKQSDITTVVVLVAPSKPICAVQGKAEFYQNISLTCRSEEGMPAPTYTWQRYDVSNNPRQNPPMATDVNGVLSLYNISTETSGYYICTSANKISNASCILTLAVMPRNLRLHEHWSLDNWRLCSFSPPPDDHYLLLLPPEKVKV</sequence>
<dbReference type="AlphaFoldDB" id="A0A2D0Q717"/>
<dbReference type="SMART" id="SM00409">
    <property type="entry name" value="IG"/>
    <property type="match status" value="2"/>
</dbReference>
<dbReference type="InterPro" id="IPR042474">
    <property type="entry name" value="A33"/>
</dbReference>
<evidence type="ECO:0000259" key="8">
    <source>
        <dbReference type="PROSITE" id="PS50835"/>
    </source>
</evidence>
<dbReference type="KEGG" id="ipu:108258955"/>